<proteinExistence type="predicted"/>
<dbReference type="GO" id="GO:0140359">
    <property type="term" value="F:ABC-type transporter activity"/>
    <property type="evidence" value="ECO:0007669"/>
    <property type="project" value="InterPro"/>
</dbReference>
<gene>
    <name evidence="7" type="ORF">SAMN04487944_102175</name>
</gene>
<dbReference type="OrthoDB" id="3078158at2"/>
<keyword evidence="2 5" id="KW-0812">Transmembrane</keyword>
<dbReference type="AlphaFoldDB" id="A0A1H9MWL6"/>
<evidence type="ECO:0000256" key="5">
    <source>
        <dbReference type="SAM" id="Phobius"/>
    </source>
</evidence>
<evidence type="ECO:0000256" key="2">
    <source>
        <dbReference type="ARBA" id="ARBA00022692"/>
    </source>
</evidence>
<evidence type="ECO:0000313" key="8">
    <source>
        <dbReference type="Proteomes" id="UP000199687"/>
    </source>
</evidence>
<evidence type="ECO:0000256" key="3">
    <source>
        <dbReference type="ARBA" id="ARBA00022989"/>
    </source>
</evidence>
<feature type="transmembrane region" description="Helical" evidence="5">
    <location>
        <begin position="224"/>
        <end position="243"/>
    </location>
</feature>
<sequence length="424" mass="47371">MLDFWIKDMKLLWRDRTELLVIFLMPFILMTILGFALKGIMGEEAQVFDMTVALVEEDNQEEAAALFVEELEGKMLPPVAVTAMTQAAEQLRPNQILQQILKEDLDFVTVREMDASEAEKQLAAQEVEAVLIIPENFTYNLLNHILLDQSVERSTLHIIKGEHAHFDGDILQNIIEQFTQSMNLETAIVKATGANEVPKVHLDIENIAEEETITNRDPITSIEYYTIGMAVMFAFFVASTMAAKTYTEHSQLVLDRIILSGKHPVFFLLGKFLAVILMAFIQILILFGLSSLIMQSFQPFTWKISLTVISITFLYAIAVGAIGSLLVAMTIRFHSNSVSGAFSGGLVSVMALLGGSFTPITTFPDIIQTIGSWTPNGMTLRAYMLANQGMPLTDILPYMYRLLIIAVIIFIVSIMVFPARRTES</sequence>
<dbReference type="Pfam" id="PF12698">
    <property type="entry name" value="ABC2_membrane_3"/>
    <property type="match status" value="1"/>
</dbReference>
<dbReference type="RefSeq" id="WP_089739240.1">
    <property type="nucleotide sequence ID" value="NZ_FOGL01000002.1"/>
</dbReference>
<dbReference type="Proteomes" id="UP000199687">
    <property type="component" value="Unassembled WGS sequence"/>
</dbReference>
<keyword evidence="8" id="KW-1185">Reference proteome</keyword>
<organism evidence="7 8">
    <name type="scientific">Gracilibacillus ureilyticus</name>
    <dbReference type="NCBI Taxonomy" id="531814"/>
    <lineage>
        <taxon>Bacteria</taxon>
        <taxon>Bacillati</taxon>
        <taxon>Bacillota</taxon>
        <taxon>Bacilli</taxon>
        <taxon>Bacillales</taxon>
        <taxon>Bacillaceae</taxon>
        <taxon>Gracilibacillus</taxon>
    </lineage>
</organism>
<keyword evidence="4 5" id="KW-0472">Membrane</keyword>
<feature type="transmembrane region" description="Helical" evidence="5">
    <location>
        <begin position="264"/>
        <end position="292"/>
    </location>
</feature>
<evidence type="ECO:0000256" key="1">
    <source>
        <dbReference type="ARBA" id="ARBA00004141"/>
    </source>
</evidence>
<protein>
    <submittedName>
        <fullName evidence="7">ABC-2 type transport system permease protein</fullName>
    </submittedName>
</protein>
<dbReference type="GO" id="GO:0016020">
    <property type="term" value="C:membrane"/>
    <property type="evidence" value="ECO:0007669"/>
    <property type="project" value="UniProtKB-SubCell"/>
</dbReference>
<evidence type="ECO:0000259" key="6">
    <source>
        <dbReference type="Pfam" id="PF12698"/>
    </source>
</evidence>
<dbReference type="STRING" id="531814.SAMN04487944_102175"/>
<feature type="domain" description="ABC-2 type transporter transmembrane" evidence="6">
    <location>
        <begin position="20"/>
        <end position="414"/>
    </location>
</feature>
<reference evidence="7 8" key="1">
    <citation type="submission" date="2016-10" db="EMBL/GenBank/DDBJ databases">
        <authorList>
            <person name="de Groot N.N."/>
        </authorList>
    </citation>
    <scope>NUCLEOTIDE SEQUENCE [LARGE SCALE GENOMIC DNA]</scope>
    <source>
        <strain evidence="7 8">CGMCC 1.7727</strain>
    </source>
</reference>
<keyword evidence="3 5" id="KW-1133">Transmembrane helix</keyword>
<dbReference type="PANTHER" id="PTHR43027:SF1">
    <property type="entry name" value="DOXORUBICIN RESISTANCE ABC TRANSPORTER PERMEASE PROTEIN DRRC-RELATED"/>
    <property type="match status" value="1"/>
</dbReference>
<dbReference type="EMBL" id="FOGL01000002">
    <property type="protein sequence ID" value="SER27493.1"/>
    <property type="molecule type" value="Genomic_DNA"/>
</dbReference>
<evidence type="ECO:0000313" key="7">
    <source>
        <dbReference type="EMBL" id="SER27493.1"/>
    </source>
</evidence>
<feature type="transmembrane region" description="Helical" evidence="5">
    <location>
        <begin position="304"/>
        <end position="328"/>
    </location>
</feature>
<evidence type="ECO:0000256" key="4">
    <source>
        <dbReference type="ARBA" id="ARBA00023136"/>
    </source>
</evidence>
<feature type="transmembrane region" description="Helical" evidence="5">
    <location>
        <begin position="340"/>
        <end position="360"/>
    </location>
</feature>
<comment type="subcellular location">
    <subcellularLocation>
        <location evidence="1">Membrane</location>
        <topology evidence="1">Multi-pass membrane protein</topology>
    </subcellularLocation>
</comment>
<dbReference type="InterPro" id="IPR013525">
    <property type="entry name" value="ABC2_TM"/>
</dbReference>
<feature type="transmembrane region" description="Helical" evidence="5">
    <location>
        <begin position="398"/>
        <end position="419"/>
    </location>
</feature>
<name>A0A1H9MWL6_9BACI</name>
<feature type="transmembrane region" description="Helical" evidence="5">
    <location>
        <begin position="20"/>
        <end position="41"/>
    </location>
</feature>
<accession>A0A1H9MWL6</accession>
<dbReference type="InterPro" id="IPR052902">
    <property type="entry name" value="ABC-2_transporter"/>
</dbReference>
<dbReference type="Gene3D" id="3.40.1710.10">
    <property type="entry name" value="abc type-2 transporter like domain"/>
    <property type="match status" value="1"/>
</dbReference>
<dbReference type="PANTHER" id="PTHR43027">
    <property type="entry name" value="DOXORUBICIN RESISTANCE ABC TRANSPORTER PERMEASE PROTEIN DRRC-RELATED"/>
    <property type="match status" value="1"/>
</dbReference>